<comment type="caution">
    <text evidence="2">The sequence shown here is derived from an EMBL/GenBank/DDBJ whole genome shotgun (WGS) entry which is preliminary data.</text>
</comment>
<name>A0A815VS67_9BILA</name>
<protein>
    <submittedName>
        <fullName evidence="2">Uncharacterized protein</fullName>
    </submittedName>
</protein>
<gene>
    <name evidence="2" type="ORF">VCS650_LOCUS43727</name>
</gene>
<sequence>MDNPIYRAGKTTSMNADSGGQ</sequence>
<evidence type="ECO:0000313" key="2">
    <source>
        <dbReference type="EMBL" id="CAF1531816.1"/>
    </source>
</evidence>
<evidence type="ECO:0000256" key="1">
    <source>
        <dbReference type="SAM" id="MobiDB-lite"/>
    </source>
</evidence>
<accession>A0A815VS67</accession>
<dbReference type="AlphaFoldDB" id="A0A815VS67"/>
<organism evidence="2 3">
    <name type="scientific">Adineta steineri</name>
    <dbReference type="NCBI Taxonomy" id="433720"/>
    <lineage>
        <taxon>Eukaryota</taxon>
        <taxon>Metazoa</taxon>
        <taxon>Spiralia</taxon>
        <taxon>Gnathifera</taxon>
        <taxon>Rotifera</taxon>
        <taxon>Eurotatoria</taxon>
        <taxon>Bdelloidea</taxon>
        <taxon>Adinetida</taxon>
        <taxon>Adinetidae</taxon>
        <taxon>Adineta</taxon>
    </lineage>
</organism>
<dbReference type="EMBL" id="CAJNON010004583">
    <property type="protein sequence ID" value="CAF1531816.1"/>
    <property type="molecule type" value="Genomic_DNA"/>
</dbReference>
<proteinExistence type="predicted"/>
<evidence type="ECO:0000313" key="3">
    <source>
        <dbReference type="Proteomes" id="UP000663891"/>
    </source>
</evidence>
<feature type="compositionally biased region" description="Polar residues" evidence="1">
    <location>
        <begin position="10"/>
        <end position="21"/>
    </location>
</feature>
<reference evidence="2" key="1">
    <citation type="submission" date="2021-02" db="EMBL/GenBank/DDBJ databases">
        <authorList>
            <person name="Nowell W R."/>
        </authorList>
    </citation>
    <scope>NUCLEOTIDE SEQUENCE</scope>
</reference>
<dbReference type="Proteomes" id="UP000663891">
    <property type="component" value="Unassembled WGS sequence"/>
</dbReference>
<feature type="non-terminal residue" evidence="2">
    <location>
        <position position="21"/>
    </location>
</feature>
<feature type="region of interest" description="Disordered" evidence="1">
    <location>
        <begin position="1"/>
        <end position="21"/>
    </location>
</feature>